<dbReference type="Proteomes" id="UP000810207">
    <property type="component" value="Unassembled WGS sequence"/>
</dbReference>
<proteinExistence type="predicted"/>
<protein>
    <submittedName>
        <fullName evidence="1">Uncharacterized protein</fullName>
    </submittedName>
</protein>
<dbReference type="EMBL" id="JAGIKV010000005">
    <property type="protein sequence ID" value="MBP2245074.1"/>
    <property type="molecule type" value="Genomic_DNA"/>
</dbReference>
<evidence type="ECO:0000313" key="1">
    <source>
        <dbReference type="EMBL" id="MBP2245074.1"/>
    </source>
</evidence>
<sequence length="61" mass="7381">MESVELHGFCLLRSWVEQSDRYEYRYEVEHRVKKELSHRLKSDVRGQLFLFRVMGSVVQHG</sequence>
<evidence type="ECO:0000313" key="2">
    <source>
        <dbReference type="Proteomes" id="UP000810207"/>
    </source>
</evidence>
<organism evidence="1 2">
    <name type="scientific">Paenibacillus xylanexedens</name>
    <dbReference type="NCBI Taxonomy" id="528191"/>
    <lineage>
        <taxon>Bacteria</taxon>
        <taxon>Bacillati</taxon>
        <taxon>Bacillota</taxon>
        <taxon>Bacilli</taxon>
        <taxon>Bacillales</taxon>
        <taxon>Paenibacillaceae</taxon>
        <taxon>Paenibacillus</taxon>
    </lineage>
</organism>
<accession>A0ABS4RQU6</accession>
<reference evidence="1 2" key="1">
    <citation type="submission" date="2021-03" db="EMBL/GenBank/DDBJ databases">
        <title>Genomic Encyclopedia of Type Strains, Phase IV (KMG-IV): sequencing the most valuable type-strain genomes for metagenomic binning, comparative biology and taxonomic classification.</title>
        <authorList>
            <person name="Goeker M."/>
        </authorList>
    </citation>
    <scope>NUCLEOTIDE SEQUENCE [LARGE SCALE GENOMIC DNA]</scope>
    <source>
        <strain evidence="1 2">DSM 21292</strain>
    </source>
</reference>
<gene>
    <name evidence="1" type="ORF">J2Z28_001690</name>
</gene>
<comment type="caution">
    <text evidence="1">The sequence shown here is derived from an EMBL/GenBank/DDBJ whole genome shotgun (WGS) entry which is preliminary data.</text>
</comment>
<keyword evidence="2" id="KW-1185">Reference proteome</keyword>
<name>A0ABS4RQU6_PAEXY</name>